<protein>
    <submittedName>
        <fullName evidence="1">Uncharacterized protein</fullName>
    </submittedName>
</protein>
<organism evidence="1 2">
    <name type="scientific">Neurospora tetraspora</name>
    <dbReference type="NCBI Taxonomy" id="94610"/>
    <lineage>
        <taxon>Eukaryota</taxon>
        <taxon>Fungi</taxon>
        <taxon>Dikarya</taxon>
        <taxon>Ascomycota</taxon>
        <taxon>Pezizomycotina</taxon>
        <taxon>Sordariomycetes</taxon>
        <taxon>Sordariomycetidae</taxon>
        <taxon>Sordariales</taxon>
        <taxon>Sordariaceae</taxon>
        <taxon>Neurospora</taxon>
    </lineage>
</organism>
<evidence type="ECO:0000313" key="1">
    <source>
        <dbReference type="EMBL" id="KAK3344596.1"/>
    </source>
</evidence>
<keyword evidence="2" id="KW-1185">Reference proteome</keyword>
<dbReference type="EMBL" id="JAUEPP010000004">
    <property type="protein sequence ID" value="KAK3344596.1"/>
    <property type="molecule type" value="Genomic_DNA"/>
</dbReference>
<reference evidence="1" key="1">
    <citation type="journal article" date="2023" name="Mol. Phylogenet. Evol.">
        <title>Genome-scale phylogeny and comparative genomics of the fungal order Sordariales.</title>
        <authorList>
            <person name="Hensen N."/>
            <person name="Bonometti L."/>
            <person name="Westerberg I."/>
            <person name="Brannstrom I.O."/>
            <person name="Guillou S."/>
            <person name="Cros-Aarteil S."/>
            <person name="Calhoun S."/>
            <person name="Haridas S."/>
            <person name="Kuo A."/>
            <person name="Mondo S."/>
            <person name="Pangilinan J."/>
            <person name="Riley R."/>
            <person name="LaButti K."/>
            <person name="Andreopoulos B."/>
            <person name="Lipzen A."/>
            <person name="Chen C."/>
            <person name="Yan M."/>
            <person name="Daum C."/>
            <person name="Ng V."/>
            <person name="Clum A."/>
            <person name="Steindorff A."/>
            <person name="Ohm R.A."/>
            <person name="Martin F."/>
            <person name="Silar P."/>
            <person name="Natvig D.O."/>
            <person name="Lalanne C."/>
            <person name="Gautier V."/>
            <person name="Ament-Velasquez S.L."/>
            <person name="Kruys A."/>
            <person name="Hutchinson M.I."/>
            <person name="Powell A.J."/>
            <person name="Barry K."/>
            <person name="Miller A.N."/>
            <person name="Grigoriev I.V."/>
            <person name="Debuchy R."/>
            <person name="Gladieux P."/>
            <person name="Hiltunen Thoren M."/>
            <person name="Johannesson H."/>
        </authorList>
    </citation>
    <scope>NUCLEOTIDE SEQUENCE</scope>
    <source>
        <strain evidence="1">CBS 560.94</strain>
    </source>
</reference>
<name>A0AAE0JDY5_9PEZI</name>
<evidence type="ECO:0000313" key="2">
    <source>
        <dbReference type="Proteomes" id="UP001278500"/>
    </source>
</evidence>
<sequence>MFASFTSAVIAIRQVLGVQHQRPSCILQQSVRGPFSSHCFLFAFPTMYPWFVLPSTTEPHHQARLTVKPPR</sequence>
<dbReference type="Proteomes" id="UP001278500">
    <property type="component" value="Unassembled WGS sequence"/>
</dbReference>
<dbReference type="RefSeq" id="XP_062681209.1">
    <property type="nucleotide sequence ID" value="XM_062826730.1"/>
</dbReference>
<accession>A0AAE0JDY5</accession>
<dbReference type="GeneID" id="87863884"/>
<comment type="caution">
    <text evidence="1">The sequence shown here is derived from an EMBL/GenBank/DDBJ whole genome shotgun (WGS) entry which is preliminary data.</text>
</comment>
<dbReference type="AlphaFoldDB" id="A0AAE0JDY5"/>
<proteinExistence type="predicted"/>
<gene>
    <name evidence="1" type="ORF">B0H65DRAFT_463885</name>
</gene>
<reference evidence="1" key="2">
    <citation type="submission" date="2023-06" db="EMBL/GenBank/DDBJ databases">
        <authorList>
            <consortium name="Lawrence Berkeley National Laboratory"/>
            <person name="Haridas S."/>
            <person name="Hensen N."/>
            <person name="Bonometti L."/>
            <person name="Westerberg I."/>
            <person name="Brannstrom I.O."/>
            <person name="Guillou S."/>
            <person name="Cros-Aarteil S."/>
            <person name="Calhoun S."/>
            <person name="Kuo A."/>
            <person name="Mondo S."/>
            <person name="Pangilinan J."/>
            <person name="Riley R."/>
            <person name="Labutti K."/>
            <person name="Andreopoulos B."/>
            <person name="Lipzen A."/>
            <person name="Chen C."/>
            <person name="Yanf M."/>
            <person name="Daum C."/>
            <person name="Ng V."/>
            <person name="Clum A."/>
            <person name="Steindorff A."/>
            <person name="Ohm R."/>
            <person name="Martin F."/>
            <person name="Silar P."/>
            <person name="Natvig D."/>
            <person name="Lalanne C."/>
            <person name="Gautier V."/>
            <person name="Ament-Velasquez S.L."/>
            <person name="Kruys A."/>
            <person name="Hutchinson M.I."/>
            <person name="Powell A.J."/>
            <person name="Barry K."/>
            <person name="Miller A.N."/>
            <person name="Grigoriev I.V."/>
            <person name="Debuchy R."/>
            <person name="Gladieux P."/>
            <person name="Thoren M.H."/>
            <person name="Johannesson H."/>
        </authorList>
    </citation>
    <scope>NUCLEOTIDE SEQUENCE</scope>
    <source>
        <strain evidence="1">CBS 560.94</strain>
    </source>
</reference>